<evidence type="ECO:0000313" key="1">
    <source>
        <dbReference type="EMBL" id="QPQ54580.1"/>
    </source>
</evidence>
<dbReference type="RefSeq" id="WP_200971107.1">
    <property type="nucleotide sequence ID" value="NZ_CP065592.1"/>
</dbReference>
<dbReference type="AlphaFoldDB" id="A0A7T2LLJ4"/>
<gene>
    <name evidence="1" type="ORF">IC614_09610</name>
</gene>
<name>A0A7T2LLJ4_9SPHN</name>
<keyword evidence="2" id="KW-1185">Reference proteome</keyword>
<organism evidence="1 2">
    <name type="scientific">Allosphingosinicella flava</name>
    <dbReference type="NCBI Taxonomy" id="2771430"/>
    <lineage>
        <taxon>Bacteria</taxon>
        <taxon>Pseudomonadati</taxon>
        <taxon>Pseudomonadota</taxon>
        <taxon>Alphaproteobacteria</taxon>
        <taxon>Sphingomonadales</taxon>
        <taxon>Sphingomonadaceae</taxon>
        <taxon>Allosphingosinicella</taxon>
    </lineage>
</organism>
<dbReference type="Proteomes" id="UP000594873">
    <property type="component" value="Chromosome"/>
</dbReference>
<evidence type="ECO:0000313" key="2">
    <source>
        <dbReference type="Proteomes" id="UP000594873"/>
    </source>
</evidence>
<reference evidence="1 2" key="1">
    <citation type="submission" date="2020-11" db="EMBL/GenBank/DDBJ databases">
        <title>Genome seq and assembly of Sphingosinicella sp.</title>
        <authorList>
            <person name="Chhetri G."/>
        </authorList>
    </citation>
    <scope>NUCLEOTIDE SEQUENCE [LARGE SCALE GENOMIC DNA]</scope>
    <source>
        <strain evidence="1 2">UDD2</strain>
    </source>
</reference>
<accession>A0A7T2LLJ4</accession>
<dbReference type="EMBL" id="CP065592">
    <property type="protein sequence ID" value="QPQ54580.1"/>
    <property type="molecule type" value="Genomic_DNA"/>
</dbReference>
<protein>
    <submittedName>
        <fullName evidence="1">Uncharacterized protein</fullName>
    </submittedName>
</protein>
<proteinExistence type="predicted"/>
<dbReference type="KEGG" id="sflv:IC614_09610"/>
<sequence length="53" mass="5628">MTTRGLKKTLSNPFALVAQGFAMGSLLVWVTIPADAQAQDLARTTEIAAPPTR</sequence>